<feature type="transmembrane region" description="Helical" evidence="1">
    <location>
        <begin position="152"/>
        <end position="177"/>
    </location>
</feature>
<dbReference type="InterPro" id="IPR051599">
    <property type="entry name" value="Cell_Envelope_Assoc"/>
</dbReference>
<keyword evidence="1" id="KW-0472">Membrane</keyword>
<dbReference type="CDD" id="cd06259">
    <property type="entry name" value="YdcF-like"/>
    <property type="match status" value="1"/>
</dbReference>
<dbReference type="InterPro" id="IPR014729">
    <property type="entry name" value="Rossmann-like_a/b/a_fold"/>
</dbReference>
<reference evidence="3 4" key="1">
    <citation type="submission" date="2020-04" db="EMBL/GenBank/DDBJ databases">
        <title>MicrobeNet Type strains.</title>
        <authorList>
            <person name="Nicholson A.C."/>
        </authorList>
    </citation>
    <scope>NUCLEOTIDE SEQUENCE [LARGE SCALE GENOMIC DNA]</scope>
    <source>
        <strain evidence="3 4">DSM 44956</strain>
    </source>
</reference>
<evidence type="ECO:0000313" key="3">
    <source>
        <dbReference type="EMBL" id="NKY26988.1"/>
    </source>
</evidence>
<protein>
    <submittedName>
        <fullName evidence="3">YdcF family protein</fullName>
    </submittedName>
</protein>
<dbReference type="InterPro" id="IPR003848">
    <property type="entry name" value="DUF218"/>
</dbReference>
<dbReference type="Gene3D" id="3.40.50.620">
    <property type="entry name" value="HUPs"/>
    <property type="match status" value="1"/>
</dbReference>
<evidence type="ECO:0000256" key="1">
    <source>
        <dbReference type="SAM" id="Phobius"/>
    </source>
</evidence>
<evidence type="ECO:0000313" key="4">
    <source>
        <dbReference type="Proteomes" id="UP000540698"/>
    </source>
</evidence>
<dbReference type="GO" id="GO:0043164">
    <property type="term" value="P:Gram-negative-bacterium-type cell wall biogenesis"/>
    <property type="evidence" value="ECO:0007669"/>
    <property type="project" value="TreeGrafter"/>
</dbReference>
<keyword evidence="1" id="KW-1133">Transmembrane helix</keyword>
<keyword evidence="4" id="KW-1185">Reference proteome</keyword>
<dbReference type="PANTHER" id="PTHR30336">
    <property type="entry name" value="INNER MEMBRANE PROTEIN, PROBABLE PERMEASE"/>
    <property type="match status" value="1"/>
</dbReference>
<dbReference type="Pfam" id="PF02698">
    <property type="entry name" value="DUF218"/>
    <property type="match status" value="1"/>
</dbReference>
<name>A0A7X6L3A6_9NOCA</name>
<gene>
    <name evidence="3" type="ORF">HGB38_12260</name>
</gene>
<feature type="domain" description="DUF218" evidence="2">
    <location>
        <begin position="191"/>
        <end position="335"/>
    </location>
</feature>
<feature type="transmembrane region" description="Helical" evidence="1">
    <location>
        <begin position="30"/>
        <end position="50"/>
    </location>
</feature>
<evidence type="ECO:0000259" key="2">
    <source>
        <dbReference type="Pfam" id="PF02698"/>
    </source>
</evidence>
<comment type="caution">
    <text evidence="3">The sequence shown here is derived from an EMBL/GenBank/DDBJ whole genome shotgun (WGS) entry which is preliminary data.</text>
</comment>
<dbReference type="EMBL" id="JAAXOS010000005">
    <property type="protein sequence ID" value="NKY26988.1"/>
    <property type="molecule type" value="Genomic_DNA"/>
</dbReference>
<sequence length="367" mass="39331">MPGPAHCRGRSKKAEVAAPLVDAGARRPPVGYRGPVLLLVGVVLLGVFAVRFGRDRRRLGHGVLLLLGAGFVGAWAVGRVAEGDLPVVLAPLLVLLSPLLVLVLAGLSIANGAQLVRREGWRLPNLLPLGLGFGLLVPYVVLALALVTENRWLVVLLASLTMAISYVGFLFAAFLLYSLCYGLLSYRPEMDAIVVHGAGLVDGEVPPLLAARLDRAIEVYRGEADAGRAPLLIASGGRGSDEEVSEASAMADYLIRHGVPEDHVVLEDRSETTEENLLFTKRLLGERGATTRMVLVTSNFHVLRTAILARRLRLDAEVTGARTAFYYLPSAFLREFAALLVAYKWSNVLMGLASAALPPLVLLATGR</sequence>
<accession>A0A7X6L3A6</accession>
<dbReference type="PANTHER" id="PTHR30336:SF4">
    <property type="entry name" value="ENVELOPE BIOGENESIS FACTOR ELYC"/>
    <property type="match status" value="1"/>
</dbReference>
<feature type="transmembrane region" description="Helical" evidence="1">
    <location>
        <begin position="87"/>
        <end position="113"/>
    </location>
</feature>
<feature type="transmembrane region" description="Helical" evidence="1">
    <location>
        <begin position="125"/>
        <end position="146"/>
    </location>
</feature>
<dbReference type="GO" id="GO:0005886">
    <property type="term" value="C:plasma membrane"/>
    <property type="evidence" value="ECO:0007669"/>
    <property type="project" value="TreeGrafter"/>
</dbReference>
<organism evidence="3 4">
    <name type="scientific">Nocardia gamkensis</name>
    <dbReference type="NCBI Taxonomy" id="352869"/>
    <lineage>
        <taxon>Bacteria</taxon>
        <taxon>Bacillati</taxon>
        <taxon>Actinomycetota</taxon>
        <taxon>Actinomycetes</taxon>
        <taxon>Mycobacteriales</taxon>
        <taxon>Nocardiaceae</taxon>
        <taxon>Nocardia</taxon>
    </lineage>
</organism>
<feature type="transmembrane region" description="Helical" evidence="1">
    <location>
        <begin position="62"/>
        <end position="81"/>
    </location>
</feature>
<proteinExistence type="predicted"/>
<keyword evidence="1" id="KW-0812">Transmembrane</keyword>
<dbReference type="AlphaFoldDB" id="A0A7X6L3A6"/>
<dbReference type="Proteomes" id="UP000540698">
    <property type="component" value="Unassembled WGS sequence"/>
</dbReference>
<dbReference type="GO" id="GO:0000270">
    <property type="term" value="P:peptidoglycan metabolic process"/>
    <property type="evidence" value="ECO:0007669"/>
    <property type="project" value="TreeGrafter"/>
</dbReference>